<evidence type="ECO:0000256" key="1">
    <source>
        <dbReference type="SAM" id="MobiDB-lite"/>
    </source>
</evidence>
<keyword evidence="3" id="KW-1185">Reference proteome</keyword>
<dbReference type="AlphaFoldDB" id="A0A067KML8"/>
<proteinExistence type="predicted"/>
<sequence>MGQRASDAPQGSDPSTPPVSPVRAADPIAQQMAALLRQMAVTPSVDDEMILEEEKEVAGDQGVASSRCGKRVKRGFDTDALDNAVMVSKPEHALGALFIFISICTGLPMHDMFDTHTVSPHWITFPVCTHVSVEGYNKVGQLFEAMRLKLAVTRLSDEHISRAGLAPRGRGGDNCGGRASRSIGRNHRSIVIREVDVESEDSEGMAS</sequence>
<evidence type="ECO:0000313" key="2">
    <source>
        <dbReference type="EMBL" id="KDP37491.1"/>
    </source>
</evidence>
<dbReference type="EMBL" id="KK914399">
    <property type="protein sequence ID" value="KDP37491.1"/>
    <property type="molecule type" value="Genomic_DNA"/>
</dbReference>
<organism evidence="2 3">
    <name type="scientific">Jatropha curcas</name>
    <name type="common">Barbados nut</name>
    <dbReference type="NCBI Taxonomy" id="180498"/>
    <lineage>
        <taxon>Eukaryota</taxon>
        <taxon>Viridiplantae</taxon>
        <taxon>Streptophyta</taxon>
        <taxon>Embryophyta</taxon>
        <taxon>Tracheophyta</taxon>
        <taxon>Spermatophyta</taxon>
        <taxon>Magnoliopsida</taxon>
        <taxon>eudicotyledons</taxon>
        <taxon>Gunneridae</taxon>
        <taxon>Pentapetalae</taxon>
        <taxon>rosids</taxon>
        <taxon>fabids</taxon>
        <taxon>Malpighiales</taxon>
        <taxon>Euphorbiaceae</taxon>
        <taxon>Crotonoideae</taxon>
        <taxon>Jatropheae</taxon>
        <taxon>Jatropha</taxon>
    </lineage>
</organism>
<protein>
    <submittedName>
        <fullName evidence="2">Uncharacterized protein</fullName>
    </submittedName>
</protein>
<dbReference type="Proteomes" id="UP000027138">
    <property type="component" value="Unassembled WGS sequence"/>
</dbReference>
<accession>A0A067KML8</accession>
<feature type="region of interest" description="Disordered" evidence="1">
    <location>
        <begin position="1"/>
        <end position="26"/>
    </location>
</feature>
<reference evidence="2 3" key="1">
    <citation type="journal article" date="2014" name="PLoS ONE">
        <title>Global Analysis of Gene Expression Profiles in Physic Nut (Jatropha curcas L.) Seedlings Exposed to Salt Stress.</title>
        <authorList>
            <person name="Zhang L."/>
            <person name="Zhang C."/>
            <person name="Wu P."/>
            <person name="Chen Y."/>
            <person name="Li M."/>
            <person name="Jiang H."/>
            <person name="Wu G."/>
        </authorList>
    </citation>
    <scope>NUCLEOTIDE SEQUENCE [LARGE SCALE GENOMIC DNA]</scope>
    <source>
        <strain evidence="3">cv. GZQX0401</strain>
        <tissue evidence="2">Young leaves</tissue>
    </source>
</reference>
<gene>
    <name evidence="2" type="ORF">JCGZ_05930</name>
</gene>
<evidence type="ECO:0000313" key="3">
    <source>
        <dbReference type="Proteomes" id="UP000027138"/>
    </source>
</evidence>
<name>A0A067KML8_JATCU</name>